<sequence length="471" mass="54138">MDNTNKVNRFDMPLMQQLRYAQESAQIRAPEVIVTDFDLTSVKRANPLLFDDILQDMPDSLGLILFEYVPSGNNDSSAETNVTPLQAGETRKRSLSTASDLTADDSQNYKKMKQPVASVHSRGRPSLQTLPLELLESIFVYSTNLALPRSSTLLGAKLYGKTTLLRVFMMAFHDTWDHCFGKPENWSDSAGAPIGDVSLQSDLLSTPWVDVDFILEAQQAWADKYARGRRYRHHEHEGSLTQRLYRKNIRARNRYMQHALEHELKLWKFEARACFEADYERALHFPPMPFGALIGSLGGSADIHPHVRIPVNLITGPWDEEKKRLLFWLVHAGARVQDDDKEDFWKVRVACLDAAVISPKKVDPLIVNCLMDPWIYTGLPKDAADERLAKLSRRIDQRQDKRDMRDVLRFLIKGMDKDQQYLLHDFSDDDLDEDEEVLDNDAIDAIFAAQYFNELYNEEMNDEQGDEFDHE</sequence>
<dbReference type="AlphaFoldDB" id="A0A9P7MFD9"/>
<feature type="compositionally biased region" description="Polar residues" evidence="1">
    <location>
        <begin position="95"/>
        <end position="106"/>
    </location>
</feature>
<dbReference type="EMBL" id="SRPO01000080">
    <property type="protein sequence ID" value="KAG5942448.1"/>
    <property type="molecule type" value="Genomic_DNA"/>
</dbReference>
<dbReference type="OrthoDB" id="4167490at2759"/>
<keyword evidence="3" id="KW-1185">Reference proteome</keyword>
<comment type="caution">
    <text evidence="2">The sequence shown here is derived from an EMBL/GenBank/DDBJ whole genome shotgun (WGS) entry which is preliminary data.</text>
</comment>
<protein>
    <submittedName>
        <fullName evidence="2">Uncharacterized protein</fullName>
    </submittedName>
</protein>
<evidence type="ECO:0000313" key="3">
    <source>
        <dbReference type="Proteomes" id="UP000706124"/>
    </source>
</evidence>
<organism evidence="2 3">
    <name type="scientific">Claviceps pazoutovae</name>
    <dbReference type="NCBI Taxonomy" id="1649127"/>
    <lineage>
        <taxon>Eukaryota</taxon>
        <taxon>Fungi</taxon>
        <taxon>Dikarya</taxon>
        <taxon>Ascomycota</taxon>
        <taxon>Pezizomycotina</taxon>
        <taxon>Sordariomycetes</taxon>
        <taxon>Hypocreomycetidae</taxon>
        <taxon>Hypocreales</taxon>
        <taxon>Clavicipitaceae</taxon>
        <taxon>Claviceps</taxon>
    </lineage>
</organism>
<name>A0A9P7MFD9_9HYPO</name>
<accession>A0A9P7MFD9</accession>
<evidence type="ECO:0000256" key="1">
    <source>
        <dbReference type="SAM" id="MobiDB-lite"/>
    </source>
</evidence>
<dbReference type="Proteomes" id="UP000706124">
    <property type="component" value="Unassembled WGS sequence"/>
</dbReference>
<feature type="compositionally biased region" description="Polar residues" evidence="1">
    <location>
        <begin position="74"/>
        <end position="84"/>
    </location>
</feature>
<evidence type="ECO:0000313" key="2">
    <source>
        <dbReference type="EMBL" id="KAG5942448.1"/>
    </source>
</evidence>
<feature type="region of interest" description="Disordered" evidence="1">
    <location>
        <begin position="74"/>
        <end position="107"/>
    </location>
</feature>
<proteinExistence type="predicted"/>
<reference evidence="2 3" key="1">
    <citation type="journal article" date="2020" name="bioRxiv">
        <title>Whole genome comparisons of ergot fungi reveals the divergence and evolution of species within the genus Claviceps are the result of varying mechanisms driving genome evolution and host range expansion.</title>
        <authorList>
            <person name="Wyka S.A."/>
            <person name="Mondo S.J."/>
            <person name="Liu M."/>
            <person name="Dettman J."/>
            <person name="Nalam V."/>
            <person name="Broders K.D."/>
        </authorList>
    </citation>
    <scope>NUCLEOTIDE SEQUENCE [LARGE SCALE GENOMIC DNA]</scope>
    <source>
        <strain evidence="2 3">CCC 1485</strain>
    </source>
</reference>
<gene>
    <name evidence="2" type="ORF">E4U60_007301</name>
</gene>